<keyword evidence="3" id="KW-0805">Transcription regulation</keyword>
<feature type="domain" description="AXH" evidence="7">
    <location>
        <begin position="10"/>
        <end position="140"/>
    </location>
</feature>
<comment type="subcellular location">
    <subcellularLocation>
        <location evidence="1">Nucleus</location>
    </subcellularLocation>
</comment>
<organism evidence="8 9">
    <name type="scientific">Drosophila virilis</name>
    <name type="common">Fruit fly</name>
    <dbReference type="NCBI Taxonomy" id="7244"/>
    <lineage>
        <taxon>Eukaryota</taxon>
        <taxon>Metazoa</taxon>
        <taxon>Ecdysozoa</taxon>
        <taxon>Arthropoda</taxon>
        <taxon>Hexapoda</taxon>
        <taxon>Insecta</taxon>
        <taxon>Pterygota</taxon>
        <taxon>Neoptera</taxon>
        <taxon>Endopterygota</taxon>
        <taxon>Diptera</taxon>
        <taxon>Brachycera</taxon>
        <taxon>Muscomorpha</taxon>
        <taxon>Ephydroidea</taxon>
        <taxon>Drosophilidae</taxon>
        <taxon>Drosophila</taxon>
    </lineage>
</organism>
<keyword evidence="4" id="KW-0238">DNA-binding</keyword>
<keyword evidence="9" id="KW-1185">Reference proteome</keyword>
<dbReference type="PANTHER" id="PTHR13392">
    <property type="entry name" value="ATAXIN 1"/>
    <property type="match status" value="1"/>
</dbReference>
<dbReference type="Pfam" id="PF08517">
    <property type="entry name" value="AXH"/>
    <property type="match status" value="1"/>
</dbReference>
<dbReference type="KEGG" id="dvi:6633526"/>
<dbReference type="InParanoid" id="B4M6Z3"/>
<sequence>MQQEISQHPFKINPNSEASACFRRGTCIELSTGVLRRVEDLRTEDFIQSALRSQHFDLKEATVVKIDRTSTHINNITFSYDTQHLKVHMEVASAHPLFVYGQGWASCNPQLSFELYELKCQQLQVGDICLSLVAHEQPPPAPELHPIPLDVPYAFEANCQAAALPKHPYQVYAEMANLVAAYTQHLMGKMK</sequence>
<keyword evidence="6" id="KW-0539">Nucleus</keyword>
<keyword evidence="2" id="KW-0678">Repressor</keyword>
<dbReference type="PhylomeDB" id="B4M6Z3"/>
<dbReference type="AlphaFoldDB" id="B4M6Z3"/>
<dbReference type="HOGENOM" id="CLU_1225939_0_0_1"/>
<evidence type="ECO:0000256" key="1">
    <source>
        <dbReference type="ARBA" id="ARBA00004123"/>
    </source>
</evidence>
<dbReference type="InterPro" id="IPR003652">
    <property type="entry name" value="Ataxin_AXH_dom"/>
</dbReference>
<dbReference type="FunCoup" id="B4M6Z3">
    <property type="interactions" value="24"/>
</dbReference>
<dbReference type="GO" id="GO:0003677">
    <property type="term" value="F:DNA binding"/>
    <property type="evidence" value="ECO:0007669"/>
    <property type="project" value="UniProtKB-KW"/>
</dbReference>
<evidence type="ECO:0000256" key="2">
    <source>
        <dbReference type="ARBA" id="ARBA00022491"/>
    </source>
</evidence>
<dbReference type="SUPFAM" id="SSF102031">
    <property type="entry name" value="AXH domain"/>
    <property type="match status" value="1"/>
</dbReference>
<dbReference type="STRING" id="7244.B4M6Z3"/>
<evidence type="ECO:0000256" key="6">
    <source>
        <dbReference type="ARBA" id="ARBA00023242"/>
    </source>
</evidence>
<accession>B4M6Z3</accession>
<evidence type="ECO:0000313" key="8">
    <source>
        <dbReference type="EMBL" id="EDW62560.1"/>
    </source>
</evidence>
<dbReference type="OMA" id="AYTQHLI"/>
<dbReference type="InterPro" id="IPR043404">
    <property type="entry name" value="ATAXIN1-like"/>
</dbReference>
<gene>
    <name evidence="8" type="primary">Dvir\GJ16549</name>
    <name evidence="8" type="ORF">Dvir_GJ16549</name>
</gene>
<evidence type="ECO:0000256" key="3">
    <source>
        <dbReference type="ARBA" id="ARBA00023015"/>
    </source>
</evidence>
<dbReference type="eggNOG" id="KOG4053">
    <property type="taxonomic scope" value="Eukaryota"/>
</dbReference>
<evidence type="ECO:0000313" key="9">
    <source>
        <dbReference type="Proteomes" id="UP000008792"/>
    </source>
</evidence>
<dbReference type="OrthoDB" id="10000452at2759"/>
<protein>
    <recommendedName>
        <fullName evidence="7">AXH domain-containing protein</fullName>
    </recommendedName>
</protein>
<dbReference type="SMART" id="SM00536">
    <property type="entry name" value="AXH"/>
    <property type="match status" value="1"/>
</dbReference>
<evidence type="ECO:0000256" key="5">
    <source>
        <dbReference type="ARBA" id="ARBA00023163"/>
    </source>
</evidence>
<evidence type="ECO:0000256" key="4">
    <source>
        <dbReference type="ARBA" id="ARBA00023125"/>
    </source>
</evidence>
<dbReference type="GO" id="GO:0006355">
    <property type="term" value="P:regulation of DNA-templated transcription"/>
    <property type="evidence" value="ECO:0007669"/>
    <property type="project" value="InterPro"/>
</dbReference>
<proteinExistence type="predicted"/>
<dbReference type="GO" id="GO:0003723">
    <property type="term" value="F:RNA binding"/>
    <property type="evidence" value="ECO:0007669"/>
    <property type="project" value="InterPro"/>
</dbReference>
<dbReference type="EMBL" id="CH940653">
    <property type="protein sequence ID" value="EDW62560.1"/>
    <property type="molecule type" value="Genomic_DNA"/>
</dbReference>
<dbReference type="GO" id="GO:0005634">
    <property type="term" value="C:nucleus"/>
    <property type="evidence" value="ECO:0007669"/>
    <property type="project" value="UniProtKB-SubCell"/>
</dbReference>
<dbReference type="Gene3D" id="2.170.16.10">
    <property type="entry name" value="Hedgehog/Intein (Hint) domain"/>
    <property type="match status" value="1"/>
</dbReference>
<evidence type="ECO:0000259" key="7">
    <source>
        <dbReference type="PROSITE" id="PS51148"/>
    </source>
</evidence>
<dbReference type="PROSITE" id="PS51148">
    <property type="entry name" value="AXH"/>
    <property type="match status" value="1"/>
</dbReference>
<name>B4M6Z3_DROVI</name>
<dbReference type="InterPro" id="IPR036096">
    <property type="entry name" value="Ataxin_AXH_dom_sf"/>
</dbReference>
<dbReference type="Proteomes" id="UP000008792">
    <property type="component" value="Unassembled WGS sequence"/>
</dbReference>
<keyword evidence="5" id="KW-0804">Transcription</keyword>
<reference evidence="8 9" key="1">
    <citation type="journal article" date="2007" name="Nature">
        <title>Evolution of genes and genomes on the Drosophila phylogeny.</title>
        <authorList>
            <consortium name="Drosophila 12 Genomes Consortium"/>
            <person name="Clark A.G."/>
            <person name="Eisen M.B."/>
            <person name="Smith D.R."/>
            <person name="Bergman C.M."/>
            <person name="Oliver B."/>
            <person name="Markow T.A."/>
            <person name="Kaufman T.C."/>
            <person name="Kellis M."/>
            <person name="Gelbart W."/>
            <person name="Iyer V.N."/>
            <person name="Pollard D.A."/>
            <person name="Sackton T.B."/>
            <person name="Larracuente A.M."/>
            <person name="Singh N.D."/>
            <person name="Abad J.P."/>
            <person name="Abt D.N."/>
            <person name="Adryan B."/>
            <person name="Aguade M."/>
            <person name="Akashi H."/>
            <person name="Anderson W.W."/>
            <person name="Aquadro C.F."/>
            <person name="Ardell D.H."/>
            <person name="Arguello R."/>
            <person name="Artieri C.G."/>
            <person name="Barbash D.A."/>
            <person name="Barker D."/>
            <person name="Barsanti P."/>
            <person name="Batterham P."/>
            <person name="Batzoglou S."/>
            <person name="Begun D."/>
            <person name="Bhutkar A."/>
            <person name="Blanco E."/>
            <person name="Bosak S.A."/>
            <person name="Bradley R.K."/>
            <person name="Brand A.D."/>
            <person name="Brent M.R."/>
            <person name="Brooks A.N."/>
            <person name="Brown R.H."/>
            <person name="Butlin R.K."/>
            <person name="Caggese C."/>
            <person name="Calvi B.R."/>
            <person name="Bernardo de Carvalho A."/>
            <person name="Caspi A."/>
            <person name="Castrezana S."/>
            <person name="Celniker S.E."/>
            <person name="Chang J.L."/>
            <person name="Chapple C."/>
            <person name="Chatterji S."/>
            <person name="Chinwalla A."/>
            <person name="Civetta A."/>
            <person name="Clifton S.W."/>
            <person name="Comeron J.M."/>
            <person name="Costello J.C."/>
            <person name="Coyne J.A."/>
            <person name="Daub J."/>
            <person name="David R.G."/>
            <person name="Delcher A.L."/>
            <person name="Delehaunty K."/>
            <person name="Do C.B."/>
            <person name="Ebling H."/>
            <person name="Edwards K."/>
            <person name="Eickbush T."/>
            <person name="Evans J.D."/>
            <person name="Filipski A."/>
            <person name="Findeiss S."/>
            <person name="Freyhult E."/>
            <person name="Fulton L."/>
            <person name="Fulton R."/>
            <person name="Garcia A.C."/>
            <person name="Gardiner A."/>
            <person name="Garfield D.A."/>
            <person name="Garvin B.E."/>
            <person name="Gibson G."/>
            <person name="Gilbert D."/>
            <person name="Gnerre S."/>
            <person name="Godfrey J."/>
            <person name="Good R."/>
            <person name="Gotea V."/>
            <person name="Gravely B."/>
            <person name="Greenberg A.J."/>
            <person name="Griffiths-Jones S."/>
            <person name="Gross S."/>
            <person name="Guigo R."/>
            <person name="Gustafson E.A."/>
            <person name="Haerty W."/>
            <person name="Hahn M.W."/>
            <person name="Halligan D.L."/>
            <person name="Halpern A.L."/>
            <person name="Halter G.M."/>
            <person name="Han M.V."/>
            <person name="Heger A."/>
            <person name="Hillier L."/>
            <person name="Hinrichs A.S."/>
            <person name="Holmes I."/>
            <person name="Hoskins R.A."/>
            <person name="Hubisz M.J."/>
            <person name="Hultmark D."/>
            <person name="Huntley M.A."/>
            <person name="Jaffe D.B."/>
            <person name="Jagadeeshan S."/>
            <person name="Jeck W.R."/>
            <person name="Johnson J."/>
            <person name="Jones C.D."/>
            <person name="Jordan W.C."/>
            <person name="Karpen G.H."/>
            <person name="Kataoka E."/>
            <person name="Keightley P.D."/>
            <person name="Kheradpour P."/>
            <person name="Kirkness E.F."/>
            <person name="Koerich L.B."/>
            <person name="Kristiansen K."/>
            <person name="Kudrna D."/>
            <person name="Kulathinal R.J."/>
            <person name="Kumar S."/>
            <person name="Kwok R."/>
            <person name="Lander E."/>
            <person name="Langley C.H."/>
            <person name="Lapoint R."/>
            <person name="Lazzaro B.P."/>
            <person name="Lee S.J."/>
            <person name="Levesque L."/>
            <person name="Li R."/>
            <person name="Lin C.F."/>
            <person name="Lin M.F."/>
            <person name="Lindblad-Toh K."/>
            <person name="Llopart A."/>
            <person name="Long M."/>
            <person name="Low L."/>
            <person name="Lozovsky E."/>
            <person name="Lu J."/>
            <person name="Luo M."/>
            <person name="Machado C.A."/>
            <person name="Makalowski W."/>
            <person name="Marzo M."/>
            <person name="Matsuda M."/>
            <person name="Matzkin L."/>
            <person name="McAllister B."/>
            <person name="McBride C.S."/>
            <person name="McKernan B."/>
            <person name="McKernan K."/>
            <person name="Mendez-Lago M."/>
            <person name="Minx P."/>
            <person name="Mollenhauer M.U."/>
            <person name="Montooth K."/>
            <person name="Mount S.M."/>
            <person name="Mu X."/>
            <person name="Myers E."/>
            <person name="Negre B."/>
            <person name="Newfeld S."/>
            <person name="Nielsen R."/>
            <person name="Noor M.A."/>
            <person name="O'Grady P."/>
            <person name="Pachter L."/>
            <person name="Papaceit M."/>
            <person name="Parisi M.J."/>
            <person name="Parisi M."/>
            <person name="Parts L."/>
            <person name="Pedersen J.S."/>
            <person name="Pesole G."/>
            <person name="Phillippy A.M."/>
            <person name="Ponting C.P."/>
            <person name="Pop M."/>
            <person name="Porcelli D."/>
            <person name="Powell J.R."/>
            <person name="Prohaska S."/>
            <person name="Pruitt K."/>
            <person name="Puig M."/>
            <person name="Quesneville H."/>
            <person name="Ram K.R."/>
            <person name="Rand D."/>
            <person name="Rasmussen M.D."/>
            <person name="Reed L.K."/>
            <person name="Reenan R."/>
            <person name="Reily A."/>
            <person name="Remington K.A."/>
            <person name="Rieger T.T."/>
            <person name="Ritchie M.G."/>
            <person name="Robin C."/>
            <person name="Rogers Y.H."/>
            <person name="Rohde C."/>
            <person name="Rozas J."/>
            <person name="Rubenfield M.J."/>
            <person name="Ruiz A."/>
            <person name="Russo S."/>
            <person name="Salzberg S.L."/>
            <person name="Sanchez-Gracia A."/>
            <person name="Saranga D.J."/>
            <person name="Sato H."/>
            <person name="Schaeffer S.W."/>
            <person name="Schatz M.C."/>
            <person name="Schlenke T."/>
            <person name="Schwartz R."/>
            <person name="Segarra C."/>
            <person name="Singh R.S."/>
            <person name="Sirot L."/>
            <person name="Sirota M."/>
            <person name="Sisneros N.B."/>
            <person name="Smith C.D."/>
            <person name="Smith T.F."/>
            <person name="Spieth J."/>
            <person name="Stage D.E."/>
            <person name="Stark A."/>
            <person name="Stephan W."/>
            <person name="Strausberg R.L."/>
            <person name="Strempel S."/>
            <person name="Sturgill D."/>
            <person name="Sutton G."/>
            <person name="Sutton G.G."/>
            <person name="Tao W."/>
            <person name="Teichmann S."/>
            <person name="Tobari Y.N."/>
            <person name="Tomimura Y."/>
            <person name="Tsolas J.M."/>
            <person name="Valente V.L."/>
            <person name="Venter E."/>
            <person name="Venter J.C."/>
            <person name="Vicario S."/>
            <person name="Vieira F.G."/>
            <person name="Vilella A.J."/>
            <person name="Villasante A."/>
            <person name="Walenz B."/>
            <person name="Wang J."/>
            <person name="Wasserman M."/>
            <person name="Watts T."/>
            <person name="Wilson D."/>
            <person name="Wilson R.K."/>
            <person name="Wing R.A."/>
            <person name="Wolfner M.F."/>
            <person name="Wong A."/>
            <person name="Wong G.K."/>
            <person name="Wu C.I."/>
            <person name="Wu G."/>
            <person name="Yamamoto D."/>
            <person name="Yang H.P."/>
            <person name="Yang S.P."/>
            <person name="Yorke J.A."/>
            <person name="Yoshida K."/>
            <person name="Zdobnov E."/>
            <person name="Zhang P."/>
            <person name="Zhang Y."/>
            <person name="Zimin A.V."/>
            <person name="Baldwin J."/>
            <person name="Abdouelleil A."/>
            <person name="Abdulkadir J."/>
            <person name="Abebe A."/>
            <person name="Abera B."/>
            <person name="Abreu J."/>
            <person name="Acer S.C."/>
            <person name="Aftuck L."/>
            <person name="Alexander A."/>
            <person name="An P."/>
            <person name="Anderson E."/>
            <person name="Anderson S."/>
            <person name="Arachi H."/>
            <person name="Azer M."/>
            <person name="Bachantsang P."/>
            <person name="Barry A."/>
            <person name="Bayul T."/>
            <person name="Berlin A."/>
            <person name="Bessette D."/>
            <person name="Bloom T."/>
            <person name="Blye J."/>
            <person name="Boguslavskiy L."/>
            <person name="Bonnet C."/>
            <person name="Boukhgalter B."/>
            <person name="Bourzgui I."/>
            <person name="Brown A."/>
            <person name="Cahill P."/>
            <person name="Channer S."/>
            <person name="Cheshatsang Y."/>
            <person name="Chuda L."/>
            <person name="Citroen M."/>
            <person name="Collymore A."/>
            <person name="Cooke P."/>
            <person name="Costello M."/>
            <person name="D'Aco K."/>
            <person name="Daza R."/>
            <person name="De Haan G."/>
            <person name="DeGray S."/>
            <person name="DeMaso C."/>
            <person name="Dhargay N."/>
            <person name="Dooley K."/>
            <person name="Dooley E."/>
            <person name="Doricent M."/>
            <person name="Dorje P."/>
            <person name="Dorjee K."/>
            <person name="Dupes A."/>
            <person name="Elong R."/>
            <person name="Falk J."/>
            <person name="Farina A."/>
            <person name="Faro S."/>
            <person name="Ferguson D."/>
            <person name="Fisher S."/>
            <person name="Foley C.D."/>
            <person name="Franke A."/>
            <person name="Friedrich D."/>
            <person name="Gadbois L."/>
            <person name="Gearin G."/>
            <person name="Gearin C.R."/>
            <person name="Giannoukos G."/>
            <person name="Goode T."/>
            <person name="Graham J."/>
            <person name="Grandbois E."/>
            <person name="Grewal S."/>
            <person name="Gyaltsen K."/>
            <person name="Hafez N."/>
            <person name="Hagos B."/>
            <person name="Hall J."/>
            <person name="Henson C."/>
            <person name="Hollinger A."/>
            <person name="Honan T."/>
            <person name="Huard M.D."/>
            <person name="Hughes L."/>
            <person name="Hurhula B."/>
            <person name="Husby M.E."/>
            <person name="Kamat A."/>
            <person name="Kanga B."/>
            <person name="Kashin S."/>
            <person name="Khazanovich D."/>
            <person name="Kisner P."/>
            <person name="Lance K."/>
            <person name="Lara M."/>
            <person name="Lee W."/>
            <person name="Lennon N."/>
            <person name="Letendre F."/>
            <person name="LeVine R."/>
            <person name="Lipovsky A."/>
            <person name="Liu X."/>
            <person name="Liu J."/>
            <person name="Liu S."/>
            <person name="Lokyitsang T."/>
            <person name="Lokyitsang Y."/>
            <person name="Lubonja R."/>
            <person name="Lui A."/>
            <person name="MacDonald P."/>
            <person name="Magnisalis V."/>
            <person name="Maru K."/>
            <person name="Matthews C."/>
            <person name="McCusker W."/>
            <person name="McDonough S."/>
            <person name="Mehta T."/>
            <person name="Meldrim J."/>
            <person name="Meneus L."/>
            <person name="Mihai O."/>
            <person name="Mihalev A."/>
            <person name="Mihova T."/>
            <person name="Mittelman R."/>
            <person name="Mlenga V."/>
            <person name="Montmayeur A."/>
            <person name="Mulrain L."/>
            <person name="Navidi A."/>
            <person name="Naylor J."/>
            <person name="Negash T."/>
            <person name="Nguyen T."/>
            <person name="Nguyen N."/>
            <person name="Nicol R."/>
            <person name="Norbu C."/>
            <person name="Norbu N."/>
            <person name="Novod N."/>
            <person name="O'Neill B."/>
            <person name="Osman S."/>
            <person name="Markiewicz E."/>
            <person name="Oyono O.L."/>
            <person name="Patti C."/>
            <person name="Phunkhang P."/>
            <person name="Pierre F."/>
            <person name="Priest M."/>
            <person name="Raghuraman S."/>
            <person name="Rege F."/>
            <person name="Reyes R."/>
            <person name="Rise C."/>
            <person name="Rogov P."/>
            <person name="Ross K."/>
            <person name="Ryan E."/>
            <person name="Settipalli S."/>
            <person name="Shea T."/>
            <person name="Sherpa N."/>
            <person name="Shi L."/>
            <person name="Shih D."/>
            <person name="Sparrow T."/>
            <person name="Spaulding J."/>
            <person name="Stalker J."/>
            <person name="Stange-Thomann N."/>
            <person name="Stavropoulos S."/>
            <person name="Stone C."/>
            <person name="Strader C."/>
            <person name="Tesfaye S."/>
            <person name="Thomson T."/>
            <person name="Thoulutsang Y."/>
            <person name="Thoulutsang D."/>
            <person name="Topham K."/>
            <person name="Topping I."/>
            <person name="Tsamla T."/>
            <person name="Vassiliev H."/>
            <person name="Vo A."/>
            <person name="Wangchuk T."/>
            <person name="Wangdi T."/>
            <person name="Weiand M."/>
            <person name="Wilkinson J."/>
            <person name="Wilson A."/>
            <person name="Yadav S."/>
            <person name="Young G."/>
            <person name="Yu Q."/>
            <person name="Zembek L."/>
            <person name="Zhong D."/>
            <person name="Zimmer A."/>
            <person name="Zwirko Z."/>
            <person name="Jaffe D.B."/>
            <person name="Alvarez P."/>
            <person name="Brockman W."/>
            <person name="Butler J."/>
            <person name="Chin C."/>
            <person name="Gnerre S."/>
            <person name="Grabherr M."/>
            <person name="Kleber M."/>
            <person name="Mauceli E."/>
            <person name="MacCallum I."/>
        </authorList>
    </citation>
    <scope>NUCLEOTIDE SEQUENCE [LARGE SCALE GENOMIC DNA]</scope>
    <source>
        <strain evidence="9">Tucson 15010-1051.87</strain>
    </source>
</reference>
<dbReference type="PANTHER" id="PTHR13392:SF13">
    <property type="entry name" value="AXH DOMAIN-CONTAINING PROTEIN"/>
    <property type="match status" value="1"/>
</dbReference>